<keyword evidence="2" id="KW-0255">Endonuclease</keyword>
<evidence type="ECO:0000313" key="3">
    <source>
        <dbReference type="Proteomes" id="UP000323946"/>
    </source>
</evidence>
<name>A0A5M7BMV7_SACHI</name>
<dbReference type="Gene3D" id="3.90.1570.10">
    <property type="entry name" value="tt1808, chain A"/>
    <property type="match status" value="1"/>
</dbReference>
<dbReference type="Proteomes" id="UP000323946">
    <property type="component" value="Unassembled WGS sequence"/>
</dbReference>
<keyword evidence="2" id="KW-0540">Nuclease</keyword>
<protein>
    <submittedName>
        <fullName evidence="2">Uma2 family endonuclease</fullName>
    </submittedName>
</protein>
<dbReference type="GO" id="GO:0004519">
    <property type="term" value="F:endonuclease activity"/>
    <property type="evidence" value="ECO:0007669"/>
    <property type="project" value="UniProtKB-KW"/>
</dbReference>
<dbReference type="PANTHER" id="PTHR35400">
    <property type="entry name" value="SLR1083 PROTEIN"/>
    <property type="match status" value="1"/>
</dbReference>
<dbReference type="SUPFAM" id="SSF52980">
    <property type="entry name" value="Restriction endonuclease-like"/>
    <property type="match status" value="1"/>
</dbReference>
<evidence type="ECO:0000259" key="1">
    <source>
        <dbReference type="Pfam" id="PF05685"/>
    </source>
</evidence>
<dbReference type="PANTHER" id="PTHR35400:SF3">
    <property type="entry name" value="SLL1072 PROTEIN"/>
    <property type="match status" value="1"/>
</dbReference>
<reference evidence="2 3" key="1">
    <citation type="submission" date="2019-09" db="EMBL/GenBank/DDBJ databases">
        <title>Draft genome sequence of the thermophilic Saccharopolyspora hirsuta VKM Ac-666T.</title>
        <authorList>
            <person name="Lobastova T.G."/>
            <person name="Fokina V."/>
            <person name="Bragin E.Y."/>
            <person name="Shtratnikova V.Y."/>
            <person name="Starodumova I.P."/>
            <person name="Tarlachkov S.V."/>
            <person name="Donova M.V."/>
        </authorList>
    </citation>
    <scope>NUCLEOTIDE SEQUENCE [LARGE SCALE GENOMIC DNA]</scope>
    <source>
        <strain evidence="2 3">VKM Ac-666</strain>
    </source>
</reference>
<dbReference type="SMR" id="A0A5M7BMV7"/>
<dbReference type="EMBL" id="VWPH01000012">
    <property type="protein sequence ID" value="KAA5829517.1"/>
    <property type="molecule type" value="Genomic_DNA"/>
</dbReference>
<evidence type="ECO:0000313" key="2">
    <source>
        <dbReference type="EMBL" id="KAA5829517.1"/>
    </source>
</evidence>
<accession>A0A5M7BMV7</accession>
<dbReference type="InterPro" id="IPR011335">
    <property type="entry name" value="Restrct_endonuc-II-like"/>
</dbReference>
<keyword evidence="2" id="KW-0378">Hydrolase</keyword>
<feature type="domain" description="Putative restriction endonuclease" evidence="1">
    <location>
        <begin position="23"/>
        <end position="188"/>
    </location>
</feature>
<dbReference type="RefSeq" id="WP_150069157.1">
    <property type="nucleotide sequence ID" value="NZ_JBEPDJ010000033.1"/>
</dbReference>
<sequence>MTAAPVFSPSTWDELVQVWQNVDLPNKAWRAEIIEGSIVMTPPPGYGHNVIADRVHRVLARTIPQSWGIFQTAAVEVPLRSNLFIPDLVVIPLEALPADDDPVPVPAGQALLAVEITSKSNANRDRNEKLWGYAHGGVPLYLLIDRFAKDEPSVTLYSGPAGGRYRRQRKVPFGEPIEIPEPFGFTLDTKDF</sequence>
<dbReference type="AlphaFoldDB" id="A0A5M7BMV7"/>
<organism evidence="2 3">
    <name type="scientific">Saccharopolyspora hirsuta</name>
    <dbReference type="NCBI Taxonomy" id="1837"/>
    <lineage>
        <taxon>Bacteria</taxon>
        <taxon>Bacillati</taxon>
        <taxon>Actinomycetota</taxon>
        <taxon>Actinomycetes</taxon>
        <taxon>Pseudonocardiales</taxon>
        <taxon>Pseudonocardiaceae</taxon>
        <taxon>Saccharopolyspora</taxon>
    </lineage>
</organism>
<comment type="caution">
    <text evidence="2">The sequence shown here is derived from an EMBL/GenBank/DDBJ whole genome shotgun (WGS) entry which is preliminary data.</text>
</comment>
<dbReference type="CDD" id="cd06260">
    <property type="entry name" value="DUF820-like"/>
    <property type="match status" value="1"/>
</dbReference>
<dbReference type="InterPro" id="IPR008538">
    <property type="entry name" value="Uma2"/>
</dbReference>
<dbReference type="OrthoDB" id="3615205at2"/>
<keyword evidence="3" id="KW-1185">Reference proteome</keyword>
<dbReference type="Pfam" id="PF05685">
    <property type="entry name" value="Uma2"/>
    <property type="match status" value="1"/>
</dbReference>
<dbReference type="InterPro" id="IPR012296">
    <property type="entry name" value="Nuclease_put_TT1808"/>
</dbReference>
<proteinExistence type="predicted"/>
<gene>
    <name evidence="2" type="ORF">F1721_24655</name>
</gene>